<dbReference type="PaxDb" id="1123384-AJ81_10655"/>
<name>A0A0X1KTK5_9THEM</name>
<dbReference type="InterPro" id="IPR050707">
    <property type="entry name" value="HTH_MetabolicPath_Reg"/>
</dbReference>
<dbReference type="SUPFAM" id="SSF55781">
    <property type="entry name" value="GAF domain-like"/>
    <property type="match status" value="1"/>
</dbReference>
<dbReference type="InterPro" id="IPR005471">
    <property type="entry name" value="Tscrpt_reg_IclR_N"/>
</dbReference>
<reference evidence="6 7" key="1">
    <citation type="submission" date="2014-01" db="EMBL/GenBank/DDBJ databases">
        <title>Genome sequencing of Thermotog hypogea.</title>
        <authorList>
            <person name="Zhang X."/>
            <person name="Alvare G."/>
            <person name="Fristensky B."/>
            <person name="Chen L."/>
            <person name="Suen T."/>
            <person name="Chen Q."/>
            <person name="Ma K."/>
        </authorList>
    </citation>
    <scope>NUCLEOTIDE SEQUENCE [LARGE SCALE GENOMIC DNA]</scope>
    <source>
        <strain evidence="6 7">DSM 11164</strain>
    </source>
</reference>
<dbReference type="InterPro" id="IPR036390">
    <property type="entry name" value="WH_DNA-bd_sf"/>
</dbReference>
<sequence>MKFMSIYSVERSLKVLEYIASKRNGVRVRDVAEFLNVTAPAAFKHLETLVRCGYAFKDPYTHRYFASYKLAELGSIVLRNIEVREIAHPLLIELMEKTNMTVHFALKDGFEGVYVDKVESARTIPTVSRIGMKMRLYSTGFGKAILAFLSEEELEQYLKNVPLSRCTPNTITNPEKLKQELLLVRERGYAIDNEENEYGVKCVGAPVFDYTNKVIGAISVTGAAGLLNEETIPKIAREVMNTAREISKKLGAVIVS</sequence>
<feature type="domain" description="IclR-ED" evidence="5">
    <location>
        <begin position="69"/>
        <end position="252"/>
    </location>
</feature>
<dbReference type="InterPro" id="IPR014757">
    <property type="entry name" value="Tscrpt_reg_IclR_C"/>
</dbReference>
<keyword evidence="2" id="KW-0238">DNA-binding</keyword>
<keyword evidence="1" id="KW-0805">Transcription regulation</keyword>
<proteinExistence type="predicted"/>
<dbReference type="KEGG" id="phy:AJ81_10655"/>
<evidence type="ECO:0000259" key="5">
    <source>
        <dbReference type="PROSITE" id="PS51078"/>
    </source>
</evidence>
<evidence type="ECO:0000256" key="3">
    <source>
        <dbReference type="ARBA" id="ARBA00023163"/>
    </source>
</evidence>
<dbReference type="GO" id="GO:0003677">
    <property type="term" value="F:DNA binding"/>
    <property type="evidence" value="ECO:0007669"/>
    <property type="project" value="UniProtKB-KW"/>
</dbReference>
<dbReference type="SMART" id="SM00346">
    <property type="entry name" value="HTH_ICLR"/>
    <property type="match status" value="1"/>
</dbReference>
<dbReference type="InterPro" id="IPR036388">
    <property type="entry name" value="WH-like_DNA-bd_sf"/>
</dbReference>
<evidence type="ECO:0000313" key="7">
    <source>
        <dbReference type="Proteomes" id="UP000077469"/>
    </source>
</evidence>
<dbReference type="Gene3D" id="1.10.10.10">
    <property type="entry name" value="Winged helix-like DNA-binding domain superfamily/Winged helix DNA-binding domain"/>
    <property type="match status" value="1"/>
</dbReference>
<protein>
    <submittedName>
        <fullName evidence="6">IclR family transcriptional regulator</fullName>
    </submittedName>
</protein>
<evidence type="ECO:0000259" key="4">
    <source>
        <dbReference type="PROSITE" id="PS51077"/>
    </source>
</evidence>
<dbReference type="Proteomes" id="UP000077469">
    <property type="component" value="Chromosome"/>
</dbReference>
<evidence type="ECO:0000256" key="1">
    <source>
        <dbReference type="ARBA" id="ARBA00023015"/>
    </source>
</evidence>
<dbReference type="Pfam" id="PF01614">
    <property type="entry name" value="IclR_C"/>
    <property type="match status" value="1"/>
</dbReference>
<dbReference type="GO" id="GO:0003700">
    <property type="term" value="F:DNA-binding transcription factor activity"/>
    <property type="evidence" value="ECO:0007669"/>
    <property type="project" value="TreeGrafter"/>
</dbReference>
<dbReference type="SUPFAM" id="SSF46785">
    <property type="entry name" value="Winged helix' DNA-binding domain"/>
    <property type="match status" value="1"/>
</dbReference>
<dbReference type="Gene3D" id="3.30.450.40">
    <property type="match status" value="1"/>
</dbReference>
<dbReference type="PANTHER" id="PTHR30136">
    <property type="entry name" value="HELIX-TURN-HELIX TRANSCRIPTIONAL REGULATOR, ICLR FAMILY"/>
    <property type="match status" value="1"/>
</dbReference>
<accession>A0A0X1KTK5</accession>
<dbReference type="GO" id="GO:0045892">
    <property type="term" value="P:negative regulation of DNA-templated transcription"/>
    <property type="evidence" value="ECO:0007669"/>
    <property type="project" value="TreeGrafter"/>
</dbReference>
<evidence type="ECO:0000256" key="2">
    <source>
        <dbReference type="ARBA" id="ARBA00023125"/>
    </source>
</evidence>
<organism evidence="6 7">
    <name type="scientific">Pseudothermotoga hypogea DSM 11164 = NBRC 106472</name>
    <dbReference type="NCBI Taxonomy" id="1123384"/>
    <lineage>
        <taxon>Bacteria</taxon>
        <taxon>Thermotogati</taxon>
        <taxon>Thermotogota</taxon>
        <taxon>Thermotogae</taxon>
        <taxon>Thermotogales</taxon>
        <taxon>Thermotogaceae</taxon>
        <taxon>Pseudothermotoga</taxon>
    </lineage>
</organism>
<dbReference type="EMBL" id="CP007141">
    <property type="protein sequence ID" value="AJC74563.1"/>
    <property type="molecule type" value="Genomic_DNA"/>
</dbReference>
<dbReference type="PROSITE" id="PS51078">
    <property type="entry name" value="ICLR_ED"/>
    <property type="match status" value="1"/>
</dbReference>
<dbReference type="PROSITE" id="PS51077">
    <property type="entry name" value="HTH_ICLR"/>
    <property type="match status" value="1"/>
</dbReference>
<dbReference type="PATRIC" id="fig|1123384.7.peg.2137"/>
<dbReference type="PANTHER" id="PTHR30136:SF7">
    <property type="entry name" value="HTH-TYPE TRANSCRIPTIONAL REGULATOR KDGR-RELATED"/>
    <property type="match status" value="1"/>
</dbReference>
<dbReference type="Pfam" id="PF09339">
    <property type="entry name" value="HTH_IclR"/>
    <property type="match status" value="1"/>
</dbReference>
<keyword evidence="3" id="KW-0804">Transcription</keyword>
<dbReference type="STRING" id="1123384.AJ81_10655"/>
<evidence type="ECO:0000313" key="6">
    <source>
        <dbReference type="EMBL" id="AJC74563.1"/>
    </source>
</evidence>
<gene>
    <name evidence="6" type="ORF">AJ81_10655</name>
</gene>
<feature type="domain" description="HTH iclR-type" evidence="4">
    <location>
        <begin position="6"/>
        <end position="68"/>
    </location>
</feature>
<dbReference type="InterPro" id="IPR029016">
    <property type="entry name" value="GAF-like_dom_sf"/>
</dbReference>
<keyword evidence="7" id="KW-1185">Reference proteome</keyword>
<dbReference type="AlphaFoldDB" id="A0A0X1KTK5"/>